<accession>A0A975BZP2</accession>
<organism evidence="2 3">
    <name type="scientific">Desulfonema magnum</name>
    <dbReference type="NCBI Taxonomy" id="45655"/>
    <lineage>
        <taxon>Bacteria</taxon>
        <taxon>Pseudomonadati</taxon>
        <taxon>Thermodesulfobacteriota</taxon>
        <taxon>Desulfobacteria</taxon>
        <taxon>Desulfobacterales</taxon>
        <taxon>Desulfococcaceae</taxon>
        <taxon>Desulfonema</taxon>
    </lineage>
</organism>
<gene>
    <name evidence="2" type="ORF">dnm_098190</name>
</gene>
<keyword evidence="1" id="KW-1133">Transmembrane helix</keyword>
<dbReference type="KEGG" id="dmm:dnm_098190"/>
<dbReference type="EMBL" id="CP061800">
    <property type="protein sequence ID" value="QTA93715.1"/>
    <property type="molecule type" value="Genomic_DNA"/>
</dbReference>
<protein>
    <submittedName>
        <fullName evidence="2">Uncharacterized protein</fullName>
    </submittedName>
</protein>
<proteinExistence type="predicted"/>
<dbReference type="Proteomes" id="UP000663722">
    <property type="component" value="Chromosome"/>
</dbReference>
<reference evidence="2" key="1">
    <citation type="journal article" date="2021" name="Microb. Physiol.">
        <title>Proteogenomic Insights into the Physiology of Marine, Sulfate-Reducing, Filamentous Desulfonema limicola and Desulfonema magnum.</title>
        <authorList>
            <person name="Schnaars V."/>
            <person name="Wohlbrand L."/>
            <person name="Scheve S."/>
            <person name="Hinrichs C."/>
            <person name="Reinhardt R."/>
            <person name="Rabus R."/>
        </authorList>
    </citation>
    <scope>NUCLEOTIDE SEQUENCE</scope>
    <source>
        <strain evidence="2">4be13</strain>
    </source>
</reference>
<dbReference type="AlphaFoldDB" id="A0A975BZP2"/>
<keyword evidence="1" id="KW-0812">Transmembrane</keyword>
<evidence type="ECO:0000313" key="2">
    <source>
        <dbReference type="EMBL" id="QTA93715.1"/>
    </source>
</evidence>
<feature type="transmembrane region" description="Helical" evidence="1">
    <location>
        <begin position="16"/>
        <end position="35"/>
    </location>
</feature>
<keyword evidence="1" id="KW-0472">Membrane</keyword>
<keyword evidence="3" id="KW-1185">Reference proteome</keyword>
<evidence type="ECO:0000313" key="3">
    <source>
        <dbReference type="Proteomes" id="UP000663722"/>
    </source>
</evidence>
<evidence type="ECO:0000256" key="1">
    <source>
        <dbReference type="SAM" id="Phobius"/>
    </source>
</evidence>
<sequence>MFREEASCFRRGGIQLIFYIYTNSYDVLFILNSTFRYQKTKKMQWVTRCFMQV</sequence>
<name>A0A975BZP2_9BACT</name>